<protein>
    <submittedName>
        <fullName evidence="1">Peptidase S10 serine carboxypeptidase</fullName>
    </submittedName>
</protein>
<proteinExistence type="predicted"/>
<dbReference type="GO" id="GO:0004185">
    <property type="term" value="F:serine-type carboxypeptidase activity"/>
    <property type="evidence" value="ECO:0007669"/>
    <property type="project" value="InterPro"/>
</dbReference>
<keyword evidence="1" id="KW-0378">Hydrolase</keyword>
<reference evidence="1 2" key="2">
    <citation type="journal article" date="2011" name="Stand. Genomic Sci.">
        <title>Complete genome sequence of Truepera radiovictrix type strain (RQ-24).</title>
        <authorList>
            <person name="Ivanova N."/>
            <person name="Rohde C."/>
            <person name="Munk C."/>
            <person name="Nolan M."/>
            <person name="Lucas S."/>
            <person name="Del Rio T.G."/>
            <person name="Tice H."/>
            <person name="Deshpande S."/>
            <person name="Cheng J.F."/>
            <person name="Tapia R."/>
            <person name="Han C."/>
            <person name="Goodwin L."/>
            <person name="Pitluck S."/>
            <person name="Liolios K."/>
            <person name="Mavromatis K."/>
            <person name="Mikhailova N."/>
            <person name="Pati A."/>
            <person name="Chen A."/>
            <person name="Palaniappan K."/>
            <person name="Land M."/>
            <person name="Hauser L."/>
            <person name="Chang Y.J."/>
            <person name="Jeffries C.D."/>
            <person name="Brambilla E."/>
            <person name="Rohde M."/>
            <person name="Goker M."/>
            <person name="Tindall B.J."/>
            <person name="Woyke T."/>
            <person name="Bristow J."/>
            <person name="Eisen J.A."/>
            <person name="Markowitz V."/>
            <person name="Hugenholtz P."/>
            <person name="Kyrpides N.C."/>
            <person name="Klenk H.P."/>
            <person name="Lapidus A."/>
        </authorList>
    </citation>
    <scope>NUCLEOTIDE SEQUENCE [LARGE SCALE GENOMIC DNA]</scope>
    <source>
        <strain evidence="2">DSM 17093 / CIP 108686 / LMG 22925 / RQ-24</strain>
    </source>
</reference>
<dbReference type="RefSeq" id="WP_013176911.1">
    <property type="nucleotide sequence ID" value="NC_014221.1"/>
</dbReference>
<dbReference type="Pfam" id="PF00450">
    <property type="entry name" value="Peptidase_S10"/>
    <property type="match status" value="1"/>
</dbReference>
<dbReference type="HOGENOM" id="CLU_032786_0_0_0"/>
<dbReference type="AlphaFoldDB" id="D7CRP1"/>
<dbReference type="OrthoDB" id="9770107at2"/>
<name>D7CRP1_TRURR</name>
<dbReference type="GO" id="GO:0006508">
    <property type="term" value="P:proteolysis"/>
    <property type="evidence" value="ECO:0007669"/>
    <property type="project" value="InterPro"/>
</dbReference>
<dbReference type="Proteomes" id="UP000000379">
    <property type="component" value="Chromosome"/>
</dbReference>
<dbReference type="InterPro" id="IPR029058">
    <property type="entry name" value="AB_hydrolase_fold"/>
</dbReference>
<dbReference type="Gene3D" id="3.40.50.1820">
    <property type="entry name" value="alpha/beta hydrolase"/>
    <property type="match status" value="1"/>
</dbReference>
<organism evidence="1 2">
    <name type="scientific">Truepera radiovictrix (strain DSM 17093 / CIP 108686 / LMG 22925 / RQ-24)</name>
    <dbReference type="NCBI Taxonomy" id="649638"/>
    <lineage>
        <taxon>Bacteria</taxon>
        <taxon>Thermotogati</taxon>
        <taxon>Deinococcota</taxon>
        <taxon>Deinococci</taxon>
        <taxon>Trueperales</taxon>
        <taxon>Trueperaceae</taxon>
        <taxon>Truepera</taxon>
    </lineage>
</organism>
<dbReference type="eggNOG" id="COG2939">
    <property type="taxonomic scope" value="Bacteria"/>
</dbReference>
<dbReference type="InterPro" id="IPR001563">
    <property type="entry name" value="Peptidase_S10"/>
</dbReference>
<keyword evidence="1" id="KW-0121">Carboxypeptidase</keyword>
<dbReference type="STRING" id="649638.Trad_0393"/>
<keyword evidence="2" id="KW-1185">Reference proteome</keyword>
<dbReference type="KEGG" id="tra:Trad_0393"/>
<evidence type="ECO:0000313" key="2">
    <source>
        <dbReference type="Proteomes" id="UP000000379"/>
    </source>
</evidence>
<reference evidence="2" key="1">
    <citation type="submission" date="2010-05" db="EMBL/GenBank/DDBJ databases">
        <title>The complete genome of Truepera radiovictris DSM 17093.</title>
        <authorList>
            <consortium name="US DOE Joint Genome Institute (JGI-PGF)"/>
            <person name="Lucas S."/>
            <person name="Copeland A."/>
            <person name="Lapidus A."/>
            <person name="Glavina del Rio T."/>
            <person name="Dalin E."/>
            <person name="Tice H."/>
            <person name="Bruce D."/>
            <person name="Goodwin L."/>
            <person name="Pitluck S."/>
            <person name="Kyrpides N."/>
            <person name="Mavromatis K."/>
            <person name="Ovchinnikova G."/>
            <person name="Munk A.C."/>
            <person name="Detter J.C."/>
            <person name="Han C."/>
            <person name="Tapia R."/>
            <person name="Land M."/>
            <person name="Hauser L."/>
            <person name="Markowitz V."/>
            <person name="Cheng J.-F."/>
            <person name="Hugenholtz P."/>
            <person name="Woyke T."/>
            <person name="Wu D."/>
            <person name="Tindall B."/>
            <person name="Pomrenke H.G."/>
            <person name="Brambilla E."/>
            <person name="Klenk H.-P."/>
            <person name="Eisen J.A."/>
        </authorList>
    </citation>
    <scope>NUCLEOTIDE SEQUENCE [LARGE SCALE GENOMIC DNA]</scope>
    <source>
        <strain evidence="2">DSM 17093 / CIP 108686 / LMG 22925 / RQ-24</strain>
    </source>
</reference>
<keyword evidence="1" id="KW-0645">Protease</keyword>
<dbReference type="SUPFAM" id="SSF53474">
    <property type="entry name" value="alpha/beta-Hydrolases"/>
    <property type="match status" value="1"/>
</dbReference>
<dbReference type="EMBL" id="CP002049">
    <property type="protein sequence ID" value="ADI13531.1"/>
    <property type="molecule type" value="Genomic_DNA"/>
</dbReference>
<sequence length="494" mass="54593">MTQEPAPQTPAQPSAAALQDHLVVTHHTLTVGGAELRYTATAGTLVLREERHKDGVWEGDKPKATVFVVAYSKDGADPGRRPVTFAFNGGPGSSSVWLHLGALGPKRVLMDELGHPTPPPYRLIDNAHTLLDVTDLVFIDPVSTGYSRAAPGEKPADFHAFNEDIASVGDVIRLYTSRYGRWSSPKFLIGESYGTTRAAGLAGYLQERHGMYLSGLMLVSSVLDFQTLLFEAGNDLPYSLFLPAYTATAWYHSRLPEALQRRPLREVLREVEAFALGEYALALLQGANLEAERRAEVARTLARYTGLSEAYVERCDLRLEIGRFTKELLRDAGRTVGRLDSRFTGFDRDAAGERPLYDPSYATIQGPYTATLNDYVRRELGFASDLPYEILTNLYETWSYKAFENRFVSVSDTLRKAMSINPHLKVHVASGVFDLATPYFATAYTLSHLGLAPELRGNLSTSTYEAGHMMYVHEASLAKLKGELGRFILTSQAT</sequence>
<accession>D7CRP1</accession>
<evidence type="ECO:0000313" key="1">
    <source>
        <dbReference type="EMBL" id="ADI13531.1"/>
    </source>
</evidence>
<gene>
    <name evidence="1" type="ordered locus">Trad_0393</name>
</gene>